<evidence type="ECO:0000313" key="11">
    <source>
        <dbReference type="EMBL" id="MDN4120418.1"/>
    </source>
</evidence>
<dbReference type="RefSeq" id="WP_266122266.1">
    <property type="nucleotide sequence ID" value="NZ_JAJHNU010000001.1"/>
</dbReference>
<dbReference type="NCBIfam" id="TIGR01707">
    <property type="entry name" value="gspI"/>
    <property type="match status" value="1"/>
</dbReference>
<evidence type="ECO:0000259" key="10">
    <source>
        <dbReference type="Pfam" id="PF02501"/>
    </source>
</evidence>
<keyword evidence="5 9" id="KW-0997">Cell inner membrane</keyword>
<keyword evidence="8 9" id="KW-0472">Membrane</keyword>
<comment type="PTM">
    <text evidence="9">Cleaved by prepilin peptidase.</text>
</comment>
<feature type="transmembrane region" description="Helical" evidence="9">
    <location>
        <begin position="12"/>
        <end position="32"/>
    </location>
</feature>
<dbReference type="InterPro" id="IPR010052">
    <property type="entry name" value="T2SS_protein-GspI"/>
</dbReference>
<dbReference type="Proteomes" id="UP001168613">
    <property type="component" value="Unassembled WGS sequence"/>
</dbReference>
<comment type="subunit">
    <text evidence="9">Type II secretion is composed of four main components: the outer membrane complex, the inner membrane complex, the cytoplasmic secretion ATPase and the periplasm-spanning pseudopilus.</text>
</comment>
<dbReference type="EMBL" id="JAJHNU010000001">
    <property type="protein sequence ID" value="MDN4120418.1"/>
    <property type="molecule type" value="Genomic_DNA"/>
</dbReference>
<keyword evidence="7 9" id="KW-1133">Transmembrane helix</keyword>
<proteinExistence type="inferred from homology"/>
<dbReference type="NCBIfam" id="TIGR02532">
    <property type="entry name" value="IV_pilin_GFxxxE"/>
    <property type="match status" value="1"/>
</dbReference>
<dbReference type="Gene3D" id="3.30.1300.30">
    <property type="entry name" value="GSPII I/J protein-like"/>
    <property type="match status" value="1"/>
</dbReference>
<dbReference type="Pfam" id="PF02501">
    <property type="entry name" value="T2SSI"/>
    <property type="match status" value="1"/>
</dbReference>
<dbReference type="Pfam" id="PF07963">
    <property type="entry name" value="N_methyl"/>
    <property type="match status" value="1"/>
</dbReference>
<keyword evidence="3" id="KW-1003">Cell membrane</keyword>
<keyword evidence="6 9" id="KW-0812">Transmembrane</keyword>
<keyword evidence="4 9" id="KW-0488">Methylation</keyword>
<organism evidence="11 12">
    <name type="scientific">Alcaligenes endophyticus</name>
    <dbReference type="NCBI Taxonomy" id="1929088"/>
    <lineage>
        <taxon>Bacteria</taxon>
        <taxon>Pseudomonadati</taxon>
        <taxon>Pseudomonadota</taxon>
        <taxon>Betaproteobacteria</taxon>
        <taxon>Burkholderiales</taxon>
        <taxon>Alcaligenaceae</taxon>
        <taxon>Alcaligenes</taxon>
    </lineage>
</organism>
<evidence type="ECO:0000256" key="9">
    <source>
        <dbReference type="RuleBase" id="RU368030"/>
    </source>
</evidence>
<dbReference type="InterPro" id="IPR003413">
    <property type="entry name" value="T2SS_GspI_C"/>
</dbReference>
<dbReference type="SUPFAM" id="SSF54523">
    <property type="entry name" value="Pili subunits"/>
    <property type="match status" value="1"/>
</dbReference>
<dbReference type="InterPro" id="IPR012902">
    <property type="entry name" value="N_methyl_site"/>
</dbReference>
<evidence type="ECO:0000256" key="5">
    <source>
        <dbReference type="ARBA" id="ARBA00022519"/>
    </source>
</evidence>
<evidence type="ECO:0000256" key="3">
    <source>
        <dbReference type="ARBA" id="ARBA00022475"/>
    </source>
</evidence>
<comment type="subcellular location">
    <subcellularLocation>
        <location evidence="1 9">Cell inner membrane</location>
        <topology evidence="1 9">Single-pass membrane protein</topology>
    </subcellularLocation>
</comment>
<evidence type="ECO:0000256" key="4">
    <source>
        <dbReference type="ARBA" id="ARBA00022481"/>
    </source>
</evidence>
<comment type="caution">
    <text evidence="11">The sequence shown here is derived from an EMBL/GenBank/DDBJ whole genome shotgun (WGS) entry which is preliminary data.</text>
</comment>
<reference evidence="11" key="1">
    <citation type="submission" date="2021-11" db="EMBL/GenBank/DDBJ databases">
        <title>Draft genome sequence of Alcaligenes endophyticus type strain CCUG 75668T.</title>
        <authorList>
            <person name="Salva-Serra F."/>
            <person name="Duran R.E."/>
            <person name="Seeger M."/>
            <person name="Moore E.R.B."/>
            <person name="Jaen-Luchoro D."/>
        </authorList>
    </citation>
    <scope>NUCLEOTIDE SEQUENCE</scope>
    <source>
        <strain evidence="11">CCUG 75668</strain>
    </source>
</reference>
<dbReference type="PROSITE" id="PS00409">
    <property type="entry name" value="PROKAR_NTER_METHYL"/>
    <property type="match status" value="1"/>
</dbReference>
<evidence type="ECO:0000256" key="7">
    <source>
        <dbReference type="ARBA" id="ARBA00022989"/>
    </source>
</evidence>
<evidence type="ECO:0000256" key="2">
    <source>
        <dbReference type="ARBA" id="ARBA00008358"/>
    </source>
</evidence>
<gene>
    <name evidence="11" type="primary">gspI</name>
    <name evidence="11" type="ORF">LMS43_03840</name>
</gene>
<protein>
    <recommendedName>
        <fullName evidence="9">Type II secretion system protein I</fullName>
        <shortName evidence="9">T2SS minor pseudopilin I</shortName>
    </recommendedName>
</protein>
<evidence type="ECO:0000313" key="12">
    <source>
        <dbReference type="Proteomes" id="UP001168613"/>
    </source>
</evidence>
<dbReference type="PANTHER" id="PTHR38779">
    <property type="entry name" value="TYPE II SECRETION SYSTEM PROTEIN I-RELATED"/>
    <property type="match status" value="1"/>
</dbReference>
<feature type="domain" description="Type II secretion system protein GspI C-terminal" evidence="10">
    <location>
        <begin position="45"/>
        <end position="117"/>
    </location>
</feature>
<comment type="function">
    <text evidence="9">Component of the type II secretion system required for the energy-dependent secretion of extracellular factors such as proteases and toxins from the periplasm.</text>
</comment>
<comment type="similarity">
    <text evidence="2 9">Belongs to the GSP I family.</text>
</comment>
<dbReference type="InterPro" id="IPR045584">
    <property type="entry name" value="Pilin-like"/>
</dbReference>
<name>A0ABT8EGK1_9BURK</name>
<dbReference type="PANTHER" id="PTHR38779:SF2">
    <property type="entry name" value="TYPE II SECRETION SYSTEM PROTEIN I-RELATED"/>
    <property type="match status" value="1"/>
</dbReference>
<evidence type="ECO:0000256" key="6">
    <source>
        <dbReference type="ARBA" id="ARBA00022692"/>
    </source>
</evidence>
<accession>A0ABT8EGK1</accession>
<keyword evidence="12" id="KW-1185">Reference proteome</keyword>
<evidence type="ECO:0000256" key="8">
    <source>
        <dbReference type="ARBA" id="ARBA00023136"/>
    </source>
</evidence>
<sequence length="123" mass="13765">MNSKTESGYTLIEVLVALAIISVALMAILQTLQLSTQGARRNTMRSLALHTASNLMAEIKLQGQFPSPGIRHTPCPIGHYEFVCEVQSKATEHSQFRQITIRVQLDKQAHNHAYLHGILMRRS</sequence>
<evidence type="ECO:0000256" key="1">
    <source>
        <dbReference type="ARBA" id="ARBA00004377"/>
    </source>
</evidence>